<keyword evidence="2" id="KW-1185">Reference proteome</keyword>
<dbReference type="RefSeq" id="WP_009206133.1">
    <property type="nucleotide sequence ID" value="NC_022357.1"/>
</dbReference>
<dbReference type="Proteomes" id="UP000015559">
    <property type="component" value="Chromosome"/>
</dbReference>
<dbReference type="AlphaFoldDB" id="S6ABQ5"/>
<organism evidence="1 2">
    <name type="scientific">Sulfuricella denitrificans (strain DSM 22764 / NBRC 105220 / skB26)</name>
    <dbReference type="NCBI Taxonomy" id="1163617"/>
    <lineage>
        <taxon>Bacteria</taxon>
        <taxon>Pseudomonadati</taxon>
        <taxon>Pseudomonadota</taxon>
        <taxon>Betaproteobacteria</taxon>
        <taxon>Nitrosomonadales</taxon>
        <taxon>Sulfuricellaceae</taxon>
        <taxon>Sulfuricella</taxon>
    </lineage>
</organism>
<dbReference type="InterPro" id="IPR038472">
    <property type="entry name" value="DndE_sf"/>
</dbReference>
<dbReference type="Pfam" id="PF08870">
    <property type="entry name" value="DndE"/>
    <property type="match status" value="1"/>
</dbReference>
<evidence type="ECO:0008006" key="3">
    <source>
        <dbReference type="Google" id="ProtNLM"/>
    </source>
</evidence>
<accession>S6ABQ5</accession>
<gene>
    <name evidence="1" type="ORF">SCD_n01082</name>
</gene>
<dbReference type="STRING" id="1163617.SCD_n01082"/>
<dbReference type="Gene3D" id="1.10.1220.160">
    <property type="entry name" value="DNA sulphur modification protein DndE"/>
    <property type="match status" value="1"/>
</dbReference>
<dbReference type="eggNOG" id="ENOG5033DBX">
    <property type="taxonomic scope" value="Bacteria"/>
</dbReference>
<name>S6ABQ5_SULDS</name>
<evidence type="ECO:0000313" key="1">
    <source>
        <dbReference type="EMBL" id="BAN34918.1"/>
    </source>
</evidence>
<sequence length="111" mass="12012">MLPNRLHISKHATDTLKQIKGRTGVTPNILCRMALTLSLEEGHEPNPDTVDLTGQEFNLATLLGDAALVYESLLKQAHGDLTPKQAQQMLAGHIDNGVGKIKHAKNVGDLI</sequence>
<dbReference type="EMBL" id="AP013066">
    <property type="protein sequence ID" value="BAN34918.1"/>
    <property type="molecule type" value="Genomic_DNA"/>
</dbReference>
<dbReference type="OrthoDB" id="9181877at2"/>
<proteinExistence type="predicted"/>
<dbReference type="KEGG" id="sdr:SCD_n01082"/>
<protein>
    <recommendedName>
        <fullName evidence="3">DNA sulfur modification protein DndE</fullName>
    </recommendedName>
</protein>
<dbReference type="InterPro" id="IPR014969">
    <property type="entry name" value="DNA_S_DndE"/>
</dbReference>
<reference evidence="1 2" key="1">
    <citation type="journal article" date="2012" name="Appl. Environ. Microbiol.">
        <title>Draft genome sequence of a psychrotolerant sulfur-oxidizing bacterium, Sulfuricella denitrificans skB26, and proteomic insights into cold adaptation.</title>
        <authorList>
            <person name="Watanabe T."/>
            <person name="Kojima H."/>
            <person name="Fukui M."/>
        </authorList>
    </citation>
    <scope>NUCLEOTIDE SEQUENCE [LARGE SCALE GENOMIC DNA]</scope>
    <source>
        <strain evidence="2">skB26</strain>
    </source>
</reference>
<dbReference type="HOGENOM" id="CLU_162722_0_0_4"/>
<dbReference type="NCBIfam" id="TIGR03184">
    <property type="entry name" value="DNA_S_dndE"/>
    <property type="match status" value="1"/>
</dbReference>
<evidence type="ECO:0000313" key="2">
    <source>
        <dbReference type="Proteomes" id="UP000015559"/>
    </source>
</evidence>